<dbReference type="SUPFAM" id="SSF54534">
    <property type="entry name" value="FKBP-like"/>
    <property type="match status" value="1"/>
</dbReference>
<dbReference type="PANTHER" id="PTHR30437">
    <property type="entry name" value="TRANSCRIPTION ELONGATION FACTOR GREA"/>
    <property type="match status" value="1"/>
</dbReference>
<dbReference type="Gene3D" id="3.10.50.30">
    <property type="entry name" value="Transcription elongation factor, GreA/GreB, C-terminal domain"/>
    <property type="match status" value="1"/>
</dbReference>
<dbReference type="GO" id="GO:0070063">
    <property type="term" value="F:RNA polymerase binding"/>
    <property type="evidence" value="ECO:0007669"/>
    <property type="project" value="InterPro"/>
</dbReference>
<keyword evidence="3" id="KW-1185">Reference proteome</keyword>
<organism evidence="2 3">
    <name type="scientific">Candidatus Nitrospira nitrificans</name>
    <dbReference type="NCBI Taxonomy" id="1742973"/>
    <lineage>
        <taxon>Bacteria</taxon>
        <taxon>Pseudomonadati</taxon>
        <taxon>Nitrospirota</taxon>
        <taxon>Nitrospiria</taxon>
        <taxon>Nitrospirales</taxon>
        <taxon>Nitrospiraceae</taxon>
        <taxon>Nitrospira</taxon>
    </lineage>
</organism>
<dbReference type="PANTHER" id="PTHR30437:SF5">
    <property type="entry name" value="REGULATOR OF NUCLEOSIDE DIPHOSPHATE KINASE"/>
    <property type="match status" value="1"/>
</dbReference>
<reference evidence="3" key="1">
    <citation type="submission" date="2015-10" db="EMBL/GenBank/DDBJ databases">
        <authorList>
            <person name="Luecker S."/>
            <person name="Luecker S."/>
        </authorList>
    </citation>
    <scope>NUCLEOTIDE SEQUENCE [LARGE SCALE GENOMIC DNA]</scope>
</reference>
<keyword evidence="2" id="KW-0251">Elongation factor</keyword>
<dbReference type="InterPro" id="IPR023459">
    <property type="entry name" value="Tscrpt_elong_fac_GreA/B_fam"/>
</dbReference>
<dbReference type="EMBL" id="CZPZ01000012">
    <property type="protein sequence ID" value="CUS35057.1"/>
    <property type="molecule type" value="Genomic_DNA"/>
</dbReference>
<accession>A0A0S4LBE3</accession>
<dbReference type="GO" id="GO:0032784">
    <property type="term" value="P:regulation of DNA-templated transcription elongation"/>
    <property type="evidence" value="ECO:0007669"/>
    <property type="project" value="InterPro"/>
</dbReference>
<name>A0A0S4LBE3_9BACT</name>
<evidence type="ECO:0000259" key="1">
    <source>
        <dbReference type="Pfam" id="PF01272"/>
    </source>
</evidence>
<gene>
    <name evidence="2" type="ORF">COMA2_20063</name>
</gene>
<dbReference type="GO" id="GO:0003746">
    <property type="term" value="F:translation elongation factor activity"/>
    <property type="evidence" value="ECO:0007669"/>
    <property type="project" value="UniProtKB-KW"/>
</dbReference>
<protein>
    <submittedName>
        <fullName evidence="2">Transcription elongation factor, greA/greB family</fullName>
    </submittedName>
</protein>
<dbReference type="Proteomes" id="UP000198736">
    <property type="component" value="Unassembled WGS sequence"/>
</dbReference>
<dbReference type="InterPro" id="IPR001437">
    <property type="entry name" value="Tscrpt_elong_fac_GreA/B_C"/>
</dbReference>
<dbReference type="GO" id="GO:0003677">
    <property type="term" value="F:DNA binding"/>
    <property type="evidence" value="ECO:0007669"/>
    <property type="project" value="InterPro"/>
</dbReference>
<feature type="domain" description="Transcription elongation factor GreA/GreB C-terminal" evidence="1">
    <location>
        <begin position="1"/>
        <end position="70"/>
    </location>
</feature>
<sequence>MNSQIRLKDMETGEEKSYTLVFPSDADIEKNRISILAPIGTAILGYRAGDTVEWLVPAGKRKVRIEEILYQPEAAERYDL</sequence>
<dbReference type="Pfam" id="PF01272">
    <property type="entry name" value="GreA_GreB"/>
    <property type="match status" value="1"/>
</dbReference>
<dbReference type="GO" id="GO:0006354">
    <property type="term" value="P:DNA-templated transcription elongation"/>
    <property type="evidence" value="ECO:0007669"/>
    <property type="project" value="TreeGrafter"/>
</dbReference>
<evidence type="ECO:0000313" key="2">
    <source>
        <dbReference type="EMBL" id="CUS35057.1"/>
    </source>
</evidence>
<dbReference type="STRING" id="1742973.COMA2_20063"/>
<dbReference type="InterPro" id="IPR036953">
    <property type="entry name" value="GreA/GreB_C_sf"/>
</dbReference>
<evidence type="ECO:0000313" key="3">
    <source>
        <dbReference type="Proteomes" id="UP000198736"/>
    </source>
</evidence>
<keyword evidence="2" id="KW-0648">Protein biosynthesis</keyword>
<proteinExistence type="predicted"/>
<dbReference type="AlphaFoldDB" id="A0A0S4LBE3"/>
<dbReference type="RefSeq" id="WP_245630942.1">
    <property type="nucleotide sequence ID" value="NZ_CZPZ01000012.1"/>
</dbReference>